<evidence type="ECO:0000313" key="2">
    <source>
        <dbReference type="EMBL" id="OJI96780.1"/>
    </source>
</evidence>
<reference evidence="3" key="1">
    <citation type="journal article" date="2017" name="Genome Biol.">
        <title>Comparative genomics reveals high biological diversity and specific adaptations in the industrially and medically important fungal genus Aspergillus.</title>
        <authorList>
            <person name="de Vries R.P."/>
            <person name="Riley R."/>
            <person name="Wiebenga A."/>
            <person name="Aguilar-Osorio G."/>
            <person name="Amillis S."/>
            <person name="Uchima C.A."/>
            <person name="Anderluh G."/>
            <person name="Asadollahi M."/>
            <person name="Askin M."/>
            <person name="Barry K."/>
            <person name="Battaglia E."/>
            <person name="Bayram O."/>
            <person name="Benocci T."/>
            <person name="Braus-Stromeyer S.A."/>
            <person name="Caldana C."/>
            <person name="Canovas D."/>
            <person name="Cerqueira G.C."/>
            <person name="Chen F."/>
            <person name="Chen W."/>
            <person name="Choi C."/>
            <person name="Clum A."/>
            <person name="Dos Santos R.A."/>
            <person name="Damasio A.R."/>
            <person name="Diallinas G."/>
            <person name="Emri T."/>
            <person name="Fekete E."/>
            <person name="Flipphi M."/>
            <person name="Freyberg S."/>
            <person name="Gallo A."/>
            <person name="Gournas C."/>
            <person name="Habgood R."/>
            <person name="Hainaut M."/>
            <person name="Harispe M.L."/>
            <person name="Henrissat B."/>
            <person name="Hilden K.S."/>
            <person name="Hope R."/>
            <person name="Hossain A."/>
            <person name="Karabika E."/>
            <person name="Karaffa L."/>
            <person name="Karanyi Z."/>
            <person name="Krasevec N."/>
            <person name="Kuo A."/>
            <person name="Kusch H."/>
            <person name="LaButti K."/>
            <person name="Lagendijk E.L."/>
            <person name="Lapidus A."/>
            <person name="Levasseur A."/>
            <person name="Lindquist E."/>
            <person name="Lipzen A."/>
            <person name="Logrieco A.F."/>
            <person name="MacCabe A."/>
            <person name="Maekelae M.R."/>
            <person name="Malavazi I."/>
            <person name="Melin P."/>
            <person name="Meyer V."/>
            <person name="Mielnichuk N."/>
            <person name="Miskei M."/>
            <person name="Molnar A.P."/>
            <person name="Mule G."/>
            <person name="Ngan C.Y."/>
            <person name="Orejas M."/>
            <person name="Orosz E."/>
            <person name="Ouedraogo J.P."/>
            <person name="Overkamp K.M."/>
            <person name="Park H.-S."/>
            <person name="Perrone G."/>
            <person name="Piumi F."/>
            <person name="Punt P.J."/>
            <person name="Ram A.F."/>
            <person name="Ramon A."/>
            <person name="Rauscher S."/>
            <person name="Record E."/>
            <person name="Riano-Pachon D.M."/>
            <person name="Robert V."/>
            <person name="Roehrig J."/>
            <person name="Ruller R."/>
            <person name="Salamov A."/>
            <person name="Salih N.S."/>
            <person name="Samson R.A."/>
            <person name="Sandor E."/>
            <person name="Sanguinetti M."/>
            <person name="Schuetze T."/>
            <person name="Sepcic K."/>
            <person name="Shelest E."/>
            <person name="Sherlock G."/>
            <person name="Sophianopoulou V."/>
            <person name="Squina F.M."/>
            <person name="Sun H."/>
            <person name="Susca A."/>
            <person name="Todd R.B."/>
            <person name="Tsang A."/>
            <person name="Unkles S.E."/>
            <person name="van de Wiele N."/>
            <person name="van Rossen-Uffink D."/>
            <person name="Oliveira J.V."/>
            <person name="Vesth T.C."/>
            <person name="Visser J."/>
            <person name="Yu J.-H."/>
            <person name="Zhou M."/>
            <person name="Andersen M.R."/>
            <person name="Archer D.B."/>
            <person name="Baker S.E."/>
            <person name="Benoit I."/>
            <person name="Brakhage A.A."/>
            <person name="Braus G.H."/>
            <person name="Fischer R."/>
            <person name="Frisvad J.C."/>
            <person name="Goldman G.H."/>
            <person name="Houbraken J."/>
            <person name="Oakley B."/>
            <person name="Pocsi I."/>
            <person name="Scazzocchio C."/>
            <person name="Seiboth B."/>
            <person name="vanKuyk P.A."/>
            <person name="Wortman J."/>
            <person name="Dyer P.S."/>
            <person name="Grigoriev I.V."/>
        </authorList>
    </citation>
    <scope>NUCLEOTIDE SEQUENCE [LARGE SCALE GENOMIC DNA]</scope>
    <source>
        <strain evidence="3">CBS 583.65</strain>
    </source>
</reference>
<dbReference type="VEuPathDB" id="FungiDB:ASPVEDRAFT_252372"/>
<proteinExistence type="predicted"/>
<keyword evidence="3" id="KW-1185">Reference proteome</keyword>
<feature type="region of interest" description="Disordered" evidence="1">
    <location>
        <begin position="408"/>
        <end position="481"/>
    </location>
</feature>
<feature type="compositionally biased region" description="Pro residues" evidence="1">
    <location>
        <begin position="360"/>
        <end position="369"/>
    </location>
</feature>
<organism evidence="2 3">
    <name type="scientific">Aspergillus versicolor CBS 583.65</name>
    <dbReference type="NCBI Taxonomy" id="1036611"/>
    <lineage>
        <taxon>Eukaryota</taxon>
        <taxon>Fungi</taxon>
        <taxon>Dikarya</taxon>
        <taxon>Ascomycota</taxon>
        <taxon>Pezizomycotina</taxon>
        <taxon>Eurotiomycetes</taxon>
        <taxon>Eurotiomycetidae</taxon>
        <taxon>Eurotiales</taxon>
        <taxon>Aspergillaceae</taxon>
        <taxon>Aspergillus</taxon>
        <taxon>Aspergillus subgen. Nidulantes</taxon>
    </lineage>
</organism>
<evidence type="ECO:0000256" key="1">
    <source>
        <dbReference type="SAM" id="MobiDB-lite"/>
    </source>
</evidence>
<dbReference type="AlphaFoldDB" id="A0A1L9P5J2"/>
<dbReference type="GeneID" id="63725272"/>
<dbReference type="RefSeq" id="XP_040662543.1">
    <property type="nucleotide sequence ID" value="XM_040809761.1"/>
</dbReference>
<dbReference type="EMBL" id="KV878125">
    <property type="protein sequence ID" value="OJI96780.1"/>
    <property type="molecule type" value="Genomic_DNA"/>
</dbReference>
<dbReference type="OrthoDB" id="3786931at2759"/>
<gene>
    <name evidence="2" type="ORF">ASPVEDRAFT_252372</name>
</gene>
<feature type="compositionally biased region" description="Basic and acidic residues" evidence="1">
    <location>
        <begin position="469"/>
        <end position="481"/>
    </location>
</feature>
<name>A0A1L9P5J2_ASPVE</name>
<dbReference type="Proteomes" id="UP000184073">
    <property type="component" value="Unassembled WGS sequence"/>
</dbReference>
<sequence>MTSRNSLPPPTRQRYPLGVLDLSRAELQSLIKVLEAEPELDAYPYYTKDTHIQIQDAIRTLPSGLHKRCSVRSLPCAFILAGTLCATHRRLNPYIISHIFRLIKREVEDHLDLVTMWYSGDLLPPLKETVQCLRSLRGMWWDPISDQTPPSGAVPRQQNKCEACMTARVVSNPEYLRNLGVALRSRMRERCSARAPPKLSRVIQEALNSRYGGPLEMLDDYVLGVSKGLKQARKDAARNKRSHARVCDRTKCVARHLCCPAPAERLYERPYLDHPTPERRPSVETVHVCMHPETVSPLHPETRYVDVEEDEEEKRQDQLVNDILNAYKSLSPGWKRAAAALLPALEDPAAPVNQQYQPPSISPSHPPPSTQSDCEGYPYNTSMVDDTGLPDSPTNEHLMSQIGNMLVGNGSRAESTHPPSQGHAKVSPHGSYQNTAEVYLEPDIDLGNPHCYTEQTSFDYDGNSEEGAGEDRKSRKPKEAK</sequence>
<feature type="compositionally biased region" description="Low complexity" evidence="1">
    <location>
        <begin position="350"/>
        <end position="359"/>
    </location>
</feature>
<dbReference type="STRING" id="1036611.A0A1L9P5J2"/>
<feature type="region of interest" description="Disordered" evidence="1">
    <location>
        <begin position="350"/>
        <end position="379"/>
    </location>
</feature>
<protein>
    <submittedName>
        <fullName evidence="2">Uncharacterized protein</fullName>
    </submittedName>
</protein>
<accession>A0A1L9P5J2</accession>
<evidence type="ECO:0000313" key="3">
    <source>
        <dbReference type="Proteomes" id="UP000184073"/>
    </source>
</evidence>